<protein>
    <submittedName>
        <fullName evidence="1">Lipid A 3-O-deacylase (PagL)</fullName>
    </submittedName>
</protein>
<dbReference type="STRING" id="1121391.SAMN02745206_02360"/>
<evidence type="ECO:0000313" key="2">
    <source>
        <dbReference type="Proteomes" id="UP000184076"/>
    </source>
</evidence>
<proteinExistence type="predicted"/>
<reference evidence="2" key="1">
    <citation type="submission" date="2016-11" db="EMBL/GenBank/DDBJ databases">
        <authorList>
            <person name="Varghese N."/>
            <person name="Submissions S."/>
        </authorList>
    </citation>
    <scope>NUCLEOTIDE SEQUENCE [LARGE SCALE GENOMIC DNA]</scope>
    <source>
        <strain evidence="2">DSM 9756</strain>
    </source>
</reference>
<accession>A0A1M5D5Y1</accession>
<dbReference type="Pfam" id="PF09411">
    <property type="entry name" value="PagL"/>
    <property type="match status" value="1"/>
</dbReference>
<dbReference type="Gene3D" id="2.40.160.20">
    <property type="match status" value="1"/>
</dbReference>
<keyword evidence="2" id="KW-1185">Reference proteome</keyword>
<dbReference type="EMBL" id="FQVB01000022">
    <property type="protein sequence ID" value="SHF62394.1"/>
    <property type="molecule type" value="Genomic_DNA"/>
</dbReference>
<name>A0A1M5D5Y1_9BACT</name>
<dbReference type="Proteomes" id="UP000184076">
    <property type="component" value="Unassembled WGS sequence"/>
</dbReference>
<organism evidence="1 2">
    <name type="scientific">Desulfacinum infernum DSM 9756</name>
    <dbReference type="NCBI Taxonomy" id="1121391"/>
    <lineage>
        <taxon>Bacteria</taxon>
        <taxon>Pseudomonadati</taxon>
        <taxon>Thermodesulfobacteriota</taxon>
        <taxon>Syntrophobacteria</taxon>
        <taxon>Syntrophobacterales</taxon>
        <taxon>Syntrophobacteraceae</taxon>
        <taxon>Desulfacinum</taxon>
    </lineage>
</organism>
<dbReference type="RefSeq" id="WP_073039707.1">
    <property type="nucleotide sequence ID" value="NZ_FQVB01000022.1"/>
</dbReference>
<dbReference type="InterPro" id="IPR018550">
    <property type="entry name" value="Lipid-A_deacylase-rel"/>
</dbReference>
<sequence length="180" mass="20217">MRKALIVAILAVLLPALVPVPLPAAERLQFGVAVRSGFTAIKKEETFHIQELVAFHTLPWDWKWKDGWYLNTLWEIHFGLLSAAGEDRVLFSTGPALVLETPWKRVSFVFGFRPGFLEDHVFGKENVGGALQFTEELGVDLAILGGLSVGYRFQHISNAGLYNHNPGLDFHVLELRWLLP</sequence>
<evidence type="ECO:0000313" key="1">
    <source>
        <dbReference type="EMBL" id="SHF62394.1"/>
    </source>
</evidence>
<dbReference type="AlphaFoldDB" id="A0A1M5D5Y1"/>
<gene>
    <name evidence="1" type="ORF">SAMN02745206_02360</name>
</gene>